<dbReference type="PANTHER" id="PTHR30069:SF29">
    <property type="entry name" value="HEMOGLOBIN AND HEMOGLOBIN-HAPTOGLOBIN-BINDING PROTEIN 1-RELATED"/>
    <property type="match status" value="1"/>
</dbReference>
<evidence type="ECO:0000256" key="2">
    <source>
        <dbReference type="ARBA" id="ARBA00022448"/>
    </source>
</evidence>
<comment type="similarity">
    <text evidence="10 11">Belongs to the TonB-dependent receptor family.</text>
</comment>
<keyword evidence="2 10" id="KW-0813">Transport</keyword>
<evidence type="ECO:0000256" key="1">
    <source>
        <dbReference type="ARBA" id="ARBA00004571"/>
    </source>
</evidence>
<dbReference type="Pfam" id="PF13715">
    <property type="entry name" value="CarbopepD_reg_2"/>
    <property type="match status" value="1"/>
</dbReference>
<dbReference type="InterPro" id="IPR000531">
    <property type="entry name" value="Beta-barrel_TonB"/>
</dbReference>
<evidence type="ECO:0000313" key="15">
    <source>
        <dbReference type="Proteomes" id="UP001485459"/>
    </source>
</evidence>
<dbReference type="InterPro" id="IPR008969">
    <property type="entry name" value="CarboxyPept-like_regulatory"/>
</dbReference>
<dbReference type="NCBIfam" id="TIGR04057">
    <property type="entry name" value="SusC_RagA_signa"/>
    <property type="match status" value="1"/>
</dbReference>
<evidence type="ECO:0000256" key="10">
    <source>
        <dbReference type="PROSITE-ProRule" id="PRU01360"/>
    </source>
</evidence>
<dbReference type="Pfam" id="PF00593">
    <property type="entry name" value="TonB_dep_Rec_b-barrel"/>
    <property type="match status" value="1"/>
</dbReference>
<dbReference type="Pfam" id="PF07715">
    <property type="entry name" value="Plug"/>
    <property type="match status" value="1"/>
</dbReference>
<feature type="domain" description="TonB-dependent receptor plug" evidence="13">
    <location>
        <begin position="97"/>
        <end position="233"/>
    </location>
</feature>
<evidence type="ECO:0000313" key="14">
    <source>
        <dbReference type="EMBL" id="WZN42870.1"/>
    </source>
</evidence>
<sequence length="950" mass="102615">MQAQNQTVKGRVTDVTGNPLPGASIAVQKGRTGAVTNAEGRFEINVAPGTKLTINFTGYKSATVIADPSAPLQVVLEDDIAKLDEVIVTGLATTVKRRNAANSVATISAKELAGAAPAQTFDAALSGKITGANITANSGAPGGGLSIKLRGVSSIYGTIQPLFVIDGVIVSNRATSTGINVVSQAGGPTNATSGQDNPASRIADLNPNDIENVEILKGASASAIYGSQASAGVVIITTKKGRSGKTSFAVNQDLGVATARKLLGMKKDLTDEDLEARDWDIPTVRAAQASGKFFDYEKEVFGGKGFLRNTTVSMNGGSEKTTFHLSAGLKDEEGIVRNTGYSNANVRLNLNHKVSDRVKFGFTSAYMNTNADRGLFGNENSGNTVGYGIIATSPWIDLHPDANGIYPNPRNGANILQTIAHSENSEKVNRVLTGGTAEFVLQQSPTSTTRLMGRAGLDFYHTKSLALFPAMLHFEAVTGGRNIRGNTYEMNTSWAGFLVNTFTPGQGNLTFTTTGGITHEAGDYDQLLNIASRLVGDETSQGQAAAIRVTQTRSSYRNDGLFFQEELAYKEFLNFTVGARFDRSTNNGDYKKFNIYPKANASWNITKMGQWDGALVNDLKFRIAYGESSGFPTFNSRFTNMAPSVIGGLPGSIVSLSLGDPNIKSERQTELEGGFDLSLFNGKLNFEATVYNKVIRDLLVAADWPGSTGFNSRWVNAGELRNRGVELSLRATPFNNRNVRWNTTVNYWLNRSKVLKLNVPAFDQGDSFGAGLGTIWIEEGKSATQLVIEEAAGLRVLGDIEPRFQLSWFNDVNFFKNWTFRAMLHYKKGGANVNLTRYLRDGSGLSSDFSDKNDKGEYLAEARGNDVSQYTEDATYLRLREVALFYQLPVRPRGISNIQIGVSANNYFTLAKYSGYDPEVSNFGSTFGTGIDVAPYAATKRLQFHLSVNF</sequence>
<keyword evidence="6 11" id="KW-0798">TonB box</keyword>
<keyword evidence="9 10" id="KW-0998">Cell outer membrane</keyword>
<reference evidence="15" key="1">
    <citation type="submission" date="2024-03" db="EMBL/GenBank/DDBJ databases">
        <title>Chitinophaga horti sp. nov., isolated from garden soil.</title>
        <authorList>
            <person name="Lee D.S."/>
            <person name="Han D.M."/>
            <person name="Baek J.H."/>
            <person name="Choi D.G."/>
            <person name="Jeon J.H."/>
            <person name="Jeon C.O."/>
        </authorList>
    </citation>
    <scope>NUCLEOTIDE SEQUENCE [LARGE SCALE GENOMIC DNA]</scope>
    <source>
        <strain evidence="15">GPA1</strain>
    </source>
</reference>
<keyword evidence="7 10" id="KW-0472">Membrane</keyword>
<dbReference type="Gene3D" id="2.60.40.1120">
    <property type="entry name" value="Carboxypeptidase-like, regulatory domain"/>
    <property type="match status" value="1"/>
</dbReference>
<dbReference type="EMBL" id="CP149822">
    <property type="protein sequence ID" value="WZN42870.1"/>
    <property type="molecule type" value="Genomic_DNA"/>
</dbReference>
<dbReference type="SUPFAM" id="SSF49464">
    <property type="entry name" value="Carboxypeptidase regulatory domain-like"/>
    <property type="match status" value="1"/>
</dbReference>
<dbReference type="InterPro" id="IPR023997">
    <property type="entry name" value="TonB-dep_OMP_SusC/RagA_CS"/>
</dbReference>
<dbReference type="Proteomes" id="UP001485459">
    <property type="component" value="Chromosome"/>
</dbReference>
<name>A0ABZ2YSX8_9BACT</name>
<evidence type="ECO:0000256" key="7">
    <source>
        <dbReference type="ARBA" id="ARBA00023136"/>
    </source>
</evidence>
<keyword evidence="5" id="KW-0732">Signal</keyword>
<keyword evidence="8" id="KW-0675">Receptor</keyword>
<keyword evidence="3 10" id="KW-1134">Transmembrane beta strand</keyword>
<evidence type="ECO:0000256" key="5">
    <source>
        <dbReference type="ARBA" id="ARBA00022729"/>
    </source>
</evidence>
<dbReference type="SUPFAM" id="SSF56935">
    <property type="entry name" value="Porins"/>
    <property type="match status" value="1"/>
</dbReference>
<evidence type="ECO:0000259" key="12">
    <source>
        <dbReference type="Pfam" id="PF00593"/>
    </source>
</evidence>
<evidence type="ECO:0000259" key="13">
    <source>
        <dbReference type="Pfam" id="PF07715"/>
    </source>
</evidence>
<evidence type="ECO:0000256" key="9">
    <source>
        <dbReference type="ARBA" id="ARBA00023237"/>
    </source>
</evidence>
<dbReference type="InterPro" id="IPR012910">
    <property type="entry name" value="Plug_dom"/>
</dbReference>
<dbReference type="Gene3D" id="2.40.170.20">
    <property type="entry name" value="TonB-dependent receptor, beta-barrel domain"/>
    <property type="match status" value="1"/>
</dbReference>
<dbReference type="NCBIfam" id="TIGR04056">
    <property type="entry name" value="OMP_RagA_SusC"/>
    <property type="match status" value="1"/>
</dbReference>
<evidence type="ECO:0000256" key="3">
    <source>
        <dbReference type="ARBA" id="ARBA00022452"/>
    </source>
</evidence>
<organism evidence="14 15">
    <name type="scientific">Chitinophaga pollutisoli</name>
    <dbReference type="NCBI Taxonomy" id="3133966"/>
    <lineage>
        <taxon>Bacteria</taxon>
        <taxon>Pseudomonadati</taxon>
        <taxon>Bacteroidota</taxon>
        <taxon>Chitinophagia</taxon>
        <taxon>Chitinophagales</taxon>
        <taxon>Chitinophagaceae</taxon>
        <taxon>Chitinophaga</taxon>
    </lineage>
</organism>
<comment type="subcellular location">
    <subcellularLocation>
        <location evidence="1 10">Cell outer membrane</location>
        <topology evidence="1 10">Multi-pass membrane protein</topology>
    </subcellularLocation>
</comment>
<dbReference type="InterPro" id="IPR037066">
    <property type="entry name" value="Plug_dom_sf"/>
</dbReference>
<keyword evidence="4 10" id="KW-0812">Transmembrane</keyword>
<evidence type="ECO:0000256" key="6">
    <source>
        <dbReference type="ARBA" id="ARBA00023077"/>
    </source>
</evidence>
<evidence type="ECO:0000256" key="11">
    <source>
        <dbReference type="RuleBase" id="RU003357"/>
    </source>
</evidence>
<dbReference type="InterPro" id="IPR039426">
    <property type="entry name" value="TonB-dep_rcpt-like"/>
</dbReference>
<evidence type="ECO:0000256" key="4">
    <source>
        <dbReference type="ARBA" id="ARBA00022692"/>
    </source>
</evidence>
<dbReference type="RefSeq" id="WP_341837697.1">
    <property type="nucleotide sequence ID" value="NZ_CP149822.1"/>
</dbReference>
<keyword evidence="15" id="KW-1185">Reference proteome</keyword>
<feature type="domain" description="TonB-dependent receptor-like beta-barrel" evidence="12">
    <location>
        <begin position="410"/>
        <end position="906"/>
    </location>
</feature>
<accession>A0ABZ2YSX8</accession>
<dbReference type="InterPro" id="IPR023996">
    <property type="entry name" value="TonB-dep_OMP_SusC/RagA"/>
</dbReference>
<dbReference type="InterPro" id="IPR036942">
    <property type="entry name" value="Beta-barrel_TonB_sf"/>
</dbReference>
<evidence type="ECO:0000256" key="8">
    <source>
        <dbReference type="ARBA" id="ARBA00023170"/>
    </source>
</evidence>
<proteinExistence type="inferred from homology"/>
<protein>
    <submittedName>
        <fullName evidence="14">SusC/RagA family TonB-linked outer membrane protein</fullName>
    </submittedName>
</protein>
<dbReference type="Gene3D" id="2.170.130.10">
    <property type="entry name" value="TonB-dependent receptor, plug domain"/>
    <property type="match status" value="1"/>
</dbReference>
<gene>
    <name evidence="14" type="ORF">WJU16_07465</name>
</gene>
<dbReference type="PANTHER" id="PTHR30069">
    <property type="entry name" value="TONB-DEPENDENT OUTER MEMBRANE RECEPTOR"/>
    <property type="match status" value="1"/>
</dbReference>
<dbReference type="PROSITE" id="PS52016">
    <property type="entry name" value="TONB_DEPENDENT_REC_3"/>
    <property type="match status" value="1"/>
</dbReference>